<dbReference type="OrthoDB" id="1097811at2"/>
<proteinExistence type="predicted"/>
<evidence type="ECO:0000313" key="2">
    <source>
        <dbReference type="Proteomes" id="UP000245535"/>
    </source>
</evidence>
<dbReference type="InterPro" id="IPR009061">
    <property type="entry name" value="DNA-bd_dom_put_sf"/>
</dbReference>
<dbReference type="EMBL" id="QGDO01000001">
    <property type="protein sequence ID" value="PWJ43879.1"/>
    <property type="molecule type" value="Genomic_DNA"/>
</dbReference>
<dbReference type="RefSeq" id="WP_109615408.1">
    <property type="nucleotide sequence ID" value="NZ_QGDO01000001.1"/>
</dbReference>
<reference evidence="1 2" key="1">
    <citation type="submission" date="2018-03" db="EMBL/GenBank/DDBJ databases">
        <title>Genomic Encyclopedia of Archaeal and Bacterial Type Strains, Phase II (KMG-II): from individual species to whole genera.</title>
        <authorList>
            <person name="Goeker M."/>
        </authorList>
    </citation>
    <scope>NUCLEOTIDE SEQUENCE [LARGE SCALE GENOMIC DNA]</scope>
    <source>
        <strain evidence="1 2">DSM 28229</strain>
    </source>
</reference>
<dbReference type="SUPFAM" id="SSF46955">
    <property type="entry name" value="Putative DNA-binding domain"/>
    <property type="match status" value="2"/>
</dbReference>
<evidence type="ECO:0000313" key="1">
    <source>
        <dbReference type="EMBL" id="PWJ43879.1"/>
    </source>
</evidence>
<organism evidence="1 2">
    <name type="scientific">Sediminitomix flava</name>
    <dbReference type="NCBI Taxonomy" id="379075"/>
    <lineage>
        <taxon>Bacteria</taxon>
        <taxon>Pseudomonadati</taxon>
        <taxon>Bacteroidota</taxon>
        <taxon>Cytophagia</taxon>
        <taxon>Cytophagales</taxon>
        <taxon>Flammeovirgaceae</taxon>
        <taxon>Sediminitomix</taxon>
    </lineage>
</organism>
<keyword evidence="2" id="KW-1185">Reference proteome</keyword>
<name>A0A315ZFE5_SEDFL</name>
<dbReference type="PANTHER" id="PTHR34585:SF22">
    <property type="entry name" value="HELIX-TURN-HELIX DOMAIN-CONTAINING PROTEIN"/>
    <property type="match status" value="1"/>
</dbReference>
<accession>A0A315ZFE5</accession>
<dbReference type="AlphaFoldDB" id="A0A315ZFE5"/>
<protein>
    <submittedName>
        <fullName evidence="1">Uncharacterized protein</fullName>
    </submittedName>
</protein>
<dbReference type="Proteomes" id="UP000245535">
    <property type="component" value="Unassembled WGS sequence"/>
</dbReference>
<sequence>MKEIKTSETNQINLVPNKLITGSELCSILGISMPTLKSWRDKRLVKAIQRGDYYYFNKENTLDAILGKKRRKECQQYVDKDTIAERLKLPPHRVKYYSNKGLIPMYTFERSRFYDLNEVLKHLFPSRVGEAITVLNEKELYELLGVQRNTVIKWRKEGVIKATSLGAAHLYVKEDICESVFRDQRPYPCSRLYKIKDIQLLLGLSQMSIYRRMNKDEIPSHRFQGKDYFDLSEVFKAVTGEDQIFEITSEKQILDKGEVTKQELKAAVNDQRIRVYTFTGVRFYSTEELKAYLEELNKNKKWLGIDELFSIVPDLSETKLNSYIEAGTIRAYTHKETIVFKRSDIKVLTSSQVA</sequence>
<comment type="caution">
    <text evidence="1">The sequence shown here is derived from an EMBL/GenBank/DDBJ whole genome shotgun (WGS) entry which is preliminary data.</text>
</comment>
<dbReference type="PANTHER" id="PTHR34585">
    <property type="match status" value="1"/>
</dbReference>
<gene>
    <name evidence="1" type="ORF">BC781_101225</name>
</gene>